<keyword evidence="8" id="KW-1133">Transmembrane helix</keyword>
<dbReference type="PRINTS" id="PR00969">
    <property type="entry name" value="CHAPERONPILI"/>
</dbReference>
<dbReference type="InterPro" id="IPR050643">
    <property type="entry name" value="Periplasmic_pilus_chap"/>
</dbReference>
<comment type="similarity">
    <text evidence="2 7">Belongs to the periplasmic pilus chaperone family.</text>
</comment>
<dbReference type="AlphaFoldDB" id="A0A6C8GSM0"/>
<evidence type="ECO:0000259" key="10">
    <source>
        <dbReference type="Pfam" id="PF02753"/>
    </source>
</evidence>
<dbReference type="InterPro" id="IPR018046">
    <property type="entry name" value="Pili_assmbl_chaperone_CS"/>
</dbReference>
<evidence type="ECO:0000256" key="3">
    <source>
        <dbReference type="ARBA" id="ARBA00022729"/>
    </source>
</evidence>
<dbReference type="InterPro" id="IPR013783">
    <property type="entry name" value="Ig-like_fold"/>
</dbReference>
<dbReference type="SUPFAM" id="SSF49354">
    <property type="entry name" value="PapD-like"/>
    <property type="match status" value="1"/>
</dbReference>
<keyword evidence="5 7" id="KW-0143">Chaperone</keyword>
<evidence type="ECO:0000256" key="6">
    <source>
        <dbReference type="ARBA" id="ARBA00023319"/>
    </source>
</evidence>
<evidence type="ECO:0000256" key="1">
    <source>
        <dbReference type="ARBA" id="ARBA00004418"/>
    </source>
</evidence>
<evidence type="ECO:0000313" key="11">
    <source>
        <dbReference type="EMBL" id="EHC41157.1"/>
    </source>
</evidence>
<dbReference type="SUPFAM" id="SSF49584">
    <property type="entry name" value="Periplasmic chaperone C-domain"/>
    <property type="match status" value="1"/>
</dbReference>
<evidence type="ECO:0000256" key="8">
    <source>
        <dbReference type="SAM" id="Phobius"/>
    </source>
</evidence>
<dbReference type="PROSITE" id="PS00635">
    <property type="entry name" value="PILI_CHAPERONE"/>
    <property type="match status" value="1"/>
</dbReference>
<dbReference type="InterPro" id="IPR008962">
    <property type="entry name" value="PapD-like_sf"/>
</dbReference>
<organism evidence="11 12">
    <name type="scientific">Salmonella enterica subsp. enterica serovar Adelaide str. A4-669</name>
    <dbReference type="NCBI Taxonomy" id="913063"/>
    <lineage>
        <taxon>Bacteria</taxon>
        <taxon>Pseudomonadati</taxon>
        <taxon>Pseudomonadota</taxon>
        <taxon>Gammaproteobacteria</taxon>
        <taxon>Enterobacterales</taxon>
        <taxon>Enterobacteriaceae</taxon>
        <taxon>Salmonella</taxon>
    </lineage>
</organism>
<keyword evidence="8" id="KW-0472">Membrane</keyword>
<evidence type="ECO:0000313" key="12">
    <source>
        <dbReference type="Proteomes" id="UP000004906"/>
    </source>
</evidence>
<evidence type="ECO:0000256" key="2">
    <source>
        <dbReference type="ARBA" id="ARBA00007399"/>
    </source>
</evidence>
<feature type="domain" description="Pili assembly chaperone C-terminal" evidence="10">
    <location>
        <begin position="215"/>
        <end position="271"/>
    </location>
</feature>
<proteinExistence type="inferred from homology"/>
<dbReference type="PANTHER" id="PTHR30251:SF9">
    <property type="entry name" value="CHAPERONE PROTEIN CAF1M"/>
    <property type="match status" value="1"/>
</dbReference>
<evidence type="ECO:0000256" key="5">
    <source>
        <dbReference type="ARBA" id="ARBA00023186"/>
    </source>
</evidence>
<gene>
    <name evidence="11" type="ORF">LTSEADE_0498</name>
</gene>
<comment type="caution">
    <text evidence="11">The sequence shown here is derived from an EMBL/GenBank/DDBJ whole genome shotgun (WGS) entry which is preliminary data.</text>
</comment>
<dbReference type="GO" id="GO:0071555">
    <property type="term" value="P:cell wall organization"/>
    <property type="evidence" value="ECO:0007669"/>
    <property type="project" value="InterPro"/>
</dbReference>
<name>A0A6C8GSM0_SALET</name>
<dbReference type="Gene3D" id="2.60.40.10">
    <property type="entry name" value="Immunoglobulins"/>
    <property type="match status" value="2"/>
</dbReference>
<dbReference type="InterPro" id="IPR036316">
    <property type="entry name" value="Pili_assmbl_chap_C_dom_sf"/>
</dbReference>
<dbReference type="NCBIfam" id="NF011770">
    <property type="entry name" value="PRK15224.1"/>
    <property type="match status" value="1"/>
</dbReference>
<evidence type="ECO:0000256" key="7">
    <source>
        <dbReference type="RuleBase" id="RU003918"/>
    </source>
</evidence>
<dbReference type="EMBL" id="AFCI01000197">
    <property type="protein sequence ID" value="EHC41157.1"/>
    <property type="molecule type" value="Genomic_DNA"/>
</dbReference>
<keyword evidence="4" id="KW-0574">Periplasm</keyword>
<evidence type="ECO:0000256" key="4">
    <source>
        <dbReference type="ARBA" id="ARBA00022764"/>
    </source>
</evidence>
<comment type="subcellular location">
    <subcellularLocation>
        <location evidence="1 7">Periplasm</location>
    </subcellularLocation>
</comment>
<dbReference type="InterPro" id="IPR016148">
    <property type="entry name" value="Pili_assmbl_chaperone_C"/>
</dbReference>
<accession>A0A6C8GSM0</accession>
<evidence type="ECO:0000259" key="9">
    <source>
        <dbReference type="Pfam" id="PF00345"/>
    </source>
</evidence>
<feature type="domain" description="Pili assembly chaperone N-terminal" evidence="9">
    <location>
        <begin position="71"/>
        <end position="193"/>
    </location>
</feature>
<dbReference type="InterPro" id="IPR016147">
    <property type="entry name" value="Pili_assmbl_chaperone_N"/>
</dbReference>
<keyword evidence="3" id="KW-0732">Signal</keyword>
<keyword evidence="6" id="KW-0393">Immunoglobulin domain</keyword>
<dbReference type="Proteomes" id="UP000004906">
    <property type="component" value="Unassembled WGS sequence"/>
</dbReference>
<sequence length="279" mass="30842">MRLINLLRRNKYQVIALLRRNKYQVIHFFITCNMKIISFGVMAAVLFVSNSITPPVYASEQKLNLNTKSFSVKLGATRVIYHAGTAGATLSVSNPQNYPILVQSSVKAADKSSPAPFLVMPPLFRLEANQQSQLRIVRTGGDMPTDRETLQWVCVKAVPPENEPSDTQAKGATLDLNLSINVCDKLIFRPDAVKGTPEDVAGNLRWVETGNKLKVENPTPFYMNLASVTVGGKPITGLEYIPPFADKTLNMPGSAHGDIEWRVITDFGGESHPFHYVLK</sequence>
<protein>
    <submittedName>
        <fullName evidence="11">Fimbrial periplasmic chaperone SfmC</fullName>
    </submittedName>
</protein>
<dbReference type="PANTHER" id="PTHR30251">
    <property type="entry name" value="PILUS ASSEMBLY CHAPERONE"/>
    <property type="match status" value="1"/>
</dbReference>
<feature type="transmembrane region" description="Helical" evidence="8">
    <location>
        <begin position="25"/>
        <end position="48"/>
    </location>
</feature>
<dbReference type="InterPro" id="IPR001829">
    <property type="entry name" value="Pili_assmbl_chaperone_bac"/>
</dbReference>
<dbReference type="Pfam" id="PF00345">
    <property type="entry name" value="PapD_N"/>
    <property type="match status" value="1"/>
</dbReference>
<dbReference type="GO" id="GO:0030288">
    <property type="term" value="C:outer membrane-bounded periplasmic space"/>
    <property type="evidence" value="ECO:0007669"/>
    <property type="project" value="InterPro"/>
</dbReference>
<reference evidence="11 12" key="1">
    <citation type="journal article" date="2011" name="BMC Genomics">
        <title>Genome sequencing reveals diversification of virulence factor content and possible host adaptation in distinct subpopulations of Salmonella enterica.</title>
        <authorList>
            <person name="den Bakker H.C."/>
            <person name="Moreno Switt A.I."/>
            <person name="Govoni G."/>
            <person name="Cummings C.A."/>
            <person name="Ranieri M.L."/>
            <person name="Degoricija L."/>
            <person name="Hoelzer K."/>
            <person name="Rodriguez-Rivera L.D."/>
            <person name="Brown S."/>
            <person name="Bolchacova E."/>
            <person name="Furtado M.R."/>
            <person name="Wiedmann M."/>
        </authorList>
    </citation>
    <scope>NUCLEOTIDE SEQUENCE [LARGE SCALE GENOMIC DNA]</scope>
    <source>
        <strain evidence="11 12">A4-669</strain>
    </source>
</reference>
<keyword evidence="8" id="KW-0812">Transmembrane</keyword>
<dbReference type="Pfam" id="PF02753">
    <property type="entry name" value="PapD_C"/>
    <property type="match status" value="1"/>
</dbReference>